<dbReference type="Proteomes" id="UP001250181">
    <property type="component" value="Unassembled WGS sequence"/>
</dbReference>
<feature type="region of interest" description="Disordered" evidence="1">
    <location>
        <begin position="291"/>
        <end position="310"/>
    </location>
</feature>
<dbReference type="RefSeq" id="WP_315876672.1">
    <property type="nucleotide sequence ID" value="NZ_JAWCTQ010000005.1"/>
</dbReference>
<protein>
    <submittedName>
        <fullName evidence="2">M64 family metallopeptidase</fullName>
    </submittedName>
</protein>
<name>A0ABU3QGH1_9ACTN</name>
<evidence type="ECO:0000313" key="2">
    <source>
        <dbReference type="EMBL" id="MDT9681583.1"/>
    </source>
</evidence>
<evidence type="ECO:0000256" key="1">
    <source>
        <dbReference type="SAM" id="MobiDB-lite"/>
    </source>
</evidence>
<dbReference type="Gene3D" id="3.40.390.10">
    <property type="entry name" value="Collagenase (Catalytic Domain)"/>
    <property type="match status" value="1"/>
</dbReference>
<gene>
    <name evidence="2" type="ORF">RND61_05760</name>
</gene>
<dbReference type="InterPro" id="IPR024079">
    <property type="entry name" value="MetalloPept_cat_dom_sf"/>
</dbReference>
<dbReference type="EMBL" id="JAWCTQ010000005">
    <property type="protein sequence ID" value="MDT9681583.1"/>
    <property type="molecule type" value="Genomic_DNA"/>
</dbReference>
<dbReference type="Pfam" id="PF09471">
    <property type="entry name" value="Peptidase_M64"/>
    <property type="match status" value="2"/>
</dbReference>
<reference evidence="2 3" key="1">
    <citation type="submission" date="2023-09" db="EMBL/GenBank/DDBJ databases">
        <title>Streptomyces sp. nov.: A antagonism against Alternaria gaisen Producing Streptochlin, Isolated from Tamarix root soil.</title>
        <authorList>
            <person name="Chen Y."/>
        </authorList>
    </citation>
    <scope>NUCLEOTIDE SEQUENCE [LARGE SCALE GENOMIC DNA]</scope>
    <source>
        <strain evidence="2 3">TRM76323</strain>
    </source>
</reference>
<keyword evidence="3" id="KW-1185">Reference proteome</keyword>
<accession>A0ABU3QGH1</accession>
<evidence type="ECO:0000313" key="3">
    <source>
        <dbReference type="Proteomes" id="UP001250181"/>
    </source>
</evidence>
<proteinExistence type="predicted"/>
<dbReference type="InterPro" id="IPR019026">
    <property type="entry name" value="Peptidase_M64_IgA"/>
</dbReference>
<comment type="caution">
    <text evidence="2">The sequence shown here is derived from an EMBL/GenBank/DDBJ whole genome shotgun (WGS) entry which is preliminary data.</text>
</comment>
<organism evidence="2 3">
    <name type="scientific">Streptomyces tamarix</name>
    <dbReference type="NCBI Taxonomy" id="3078565"/>
    <lineage>
        <taxon>Bacteria</taxon>
        <taxon>Bacillati</taxon>
        <taxon>Actinomycetota</taxon>
        <taxon>Actinomycetes</taxon>
        <taxon>Kitasatosporales</taxon>
        <taxon>Streptomycetaceae</taxon>
        <taxon>Streptomyces</taxon>
    </lineage>
</organism>
<sequence length="310" mass="33131">MTTADGTVIGTTKIVDNGPAAQRWNLVIMGDGYTRTLLGKFGNDVQSFVNRLRTTPPFDSLFRAVNVYRVDVSSTDNGADDPAACGGSGATARTYFDASFCNNGARRLLVVNNTTALTVAGNQVPQWSMVMVVVNSTVYGGSGGSVAVYSLASGAVDIALHEMGHTAFGLADEYEYYLGCGVDTDRNHHPAIEPAQPNVTVNANQATNKWRDLIASSTAMPTTDNPDCTRCDPRPSPVPAATVGAFEGAHYYHCDAYRPQFTCMMRALGHPFCAVCKRRIRQTLRPYLPATAGQVGDHEDTEAPGGLPAR</sequence>